<dbReference type="SMART" id="SM01100">
    <property type="entry name" value="CRAL_TRIO_N"/>
    <property type="match status" value="1"/>
</dbReference>
<accession>A0A8K0DFQ2</accession>
<dbReference type="InterPro" id="IPR011074">
    <property type="entry name" value="CRAL/TRIO_N_dom"/>
</dbReference>
<evidence type="ECO:0000313" key="3">
    <source>
        <dbReference type="Proteomes" id="UP000801492"/>
    </source>
</evidence>
<dbReference type="GO" id="GO:0016020">
    <property type="term" value="C:membrane"/>
    <property type="evidence" value="ECO:0007669"/>
    <property type="project" value="TreeGrafter"/>
</dbReference>
<dbReference type="Gene3D" id="1.10.8.20">
    <property type="entry name" value="N-terminal domain of phosphatidylinositol transfer protein sec14p"/>
    <property type="match status" value="1"/>
</dbReference>
<dbReference type="Proteomes" id="UP000801492">
    <property type="component" value="Unassembled WGS sequence"/>
</dbReference>
<dbReference type="AlphaFoldDB" id="A0A8K0DFQ2"/>
<dbReference type="SUPFAM" id="SSF46938">
    <property type="entry name" value="CRAL/TRIO N-terminal domain"/>
    <property type="match status" value="1"/>
</dbReference>
<dbReference type="PROSITE" id="PS50191">
    <property type="entry name" value="CRAL_TRIO"/>
    <property type="match status" value="1"/>
</dbReference>
<protein>
    <recommendedName>
        <fullName evidence="1">CRAL-TRIO domain-containing protein</fullName>
    </recommendedName>
</protein>
<dbReference type="EMBL" id="VTPC01001346">
    <property type="protein sequence ID" value="KAF2902287.1"/>
    <property type="molecule type" value="Genomic_DNA"/>
</dbReference>
<feature type="domain" description="CRAL-TRIO" evidence="1">
    <location>
        <begin position="88"/>
        <end position="249"/>
    </location>
</feature>
<keyword evidence="3" id="KW-1185">Reference proteome</keyword>
<dbReference type="InterPro" id="IPR001251">
    <property type="entry name" value="CRAL-TRIO_dom"/>
</dbReference>
<dbReference type="Pfam" id="PF00650">
    <property type="entry name" value="CRAL_TRIO"/>
    <property type="match status" value="1"/>
</dbReference>
<organism evidence="2 3">
    <name type="scientific">Ignelater luminosus</name>
    <name type="common">Cucubano</name>
    <name type="synonym">Pyrophorus luminosus</name>
    <dbReference type="NCBI Taxonomy" id="2038154"/>
    <lineage>
        <taxon>Eukaryota</taxon>
        <taxon>Metazoa</taxon>
        <taxon>Ecdysozoa</taxon>
        <taxon>Arthropoda</taxon>
        <taxon>Hexapoda</taxon>
        <taxon>Insecta</taxon>
        <taxon>Pterygota</taxon>
        <taxon>Neoptera</taxon>
        <taxon>Endopterygota</taxon>
        <taxon>Coleoptera</taxon>
        <taxon>Polyphaga</taxon>
        <taxon>Elateriformia</taxon>
        <taxon>Elateroidea</taxon>
        <taxon>Elateridae</taxon>
        <taxon>Agrypninae</taxon>
        <taxon>Pyrophorini</taxon>
        <taxon>Ignelater</taxon>
    </lineage>
</organism>
<evidence type="ECO:0000313" key="2">
    <source>
        <dbReference type="EMBL" id="KAF2902287.1"/>
    </source>
</evidence>
<dbReference type="GO" id="GO:1902936">
    <property type="term" value="F:phosphatidylinositol bisphosphate binding"/>
    <property type="evidence" value="ECO:0007669"/>
    <property type="project" value="TreeGrafter"/>
</dbReference>
<sequence>MTSEGREEVIDSNGEVLTAEDIAKRLQELRELVIADNKLKGIRMDDNYLVRFLYCCDFNVQEAFKRLQEFHNMVKENPDWFTCLSPLERRVQIETQAKVMLPCKDKDGRAVYLCRIGKVDAGSSDPKQEAQLDEMWFEAILNDSKAMGNGISIVIDINGYSWKLFRWLTPTNLKMATKAIQLFPCKEFIFHVVNNSFLLKASVNIAWPFMSEDIKKRIKFHFGDWSSLHEHISPEVLPPEYGGRGPAINFEKLAEWFFDQDARIREYLKYRQLSLQ</sequence>
<dbReference type="SMART" id="SM00516">
    <property type="entry name" value="SEC14"/>
    <property type="match status" value="1"/>
</dbReference>
<reference evidence="2" key="1">
    <citation type="submission" date="2019-08" db="EMBL/GenBank/DDBJ databases">
        <title>The genome of the North American firefly Photinus pyralis.</title>
        <authorList>
            <consortium name="Photinus pyralis genome working group"/>
            <person name="Fallon T.R."/>
            <person name="Sander Lower S.E."/>
            <person name="Weng J.-K."/>
        </authorList>
    </citation>
    <scope>NUCLEOTIDE SEQUENCE</scope>
    <source>
        <strain evidence="2">TRF0915ILg1</strain>
        <tissue evidence="2">Whole body</tissue>
    </source>
</reference>
<dbReference type="PRINTS" id="PR00180">
    <property type="entry name" value="CRETINALDHBP"/>
</dbReference>
<dbReference type="OrthoDB" id="1434354at2759"/>
<dbReference type="InterPro" id="IPR036273">
    <property type="entry name" value="CRAL/TRIO_N_dom_sf"/>
</dbReference>
<dbReference type="PANTHER" id="PTHR10174:SF226">
    <property type="entry name" value="CLAVESIN-1-LIKE PROTEIN"/>
    <property type="match status" value="1"/>
</dbReference>
<gene>
    <name evidence="2" type="ORF">ILUMI_03895</name>
</gene>
<proteinExistence type="predicted"/>
<dbReference type="InterPro" id="IPR036865">
    <property type="entry name" value="CRAL-TRIO_dom_sf"/>
</dbReference>
<evidence type="ECO:0000259" key="1">
    <source>
        <dbReference type="PROSITE" id="PS50191"/>
    </source>
</evidence>
<name>A0A8K0DFQ2_IGNLU</name>
<dbReference type="CDD" id="cd00170">
    <property type="entry name" value="SEC14"/>
    <property type="match status" value="1"/>
</dbReference>
<dbReference type="SUPFAM" id="SSF52087">
    <property type="entry name" value="CRAL/TRIO domain"/>
    <property type="match status" value="1"/>
</dbReference>
<comment type="caution">
    <text evidence="2">The sequence shown here is derived from an EMBL/GenBank/DDBJ whole genome shotgun (WGS) entry which is preliminary data.</text>
</comment>
<dbReference type="Gene3D" id="1.20.5.1200">
    <property type="entry name" value="Alpha-tocopherol transfer"/>
    <property type="match status" value="1"/>
</dbReference>
<dbReference type="PANTHER" id="PTHR10174">
    <property type="entry name" value="ALPHA-TOCOPHEROL TRANSFER PROTEIN-RELATED"/>
    <property type="match status" value="1"/>
</dbReference>
<dbReference type="Gene3D" id="3.40.525.10">
    <property type="entry name" value="CRAL-TRIO lipid binding domain"/>
    <property type="match status" value="1"/>
</dbReference>